<name>A0A5M9MHL4_9EURO</name>
<dbReference type="PANTHER" id="PTHR38111:SF2">
    <property type="entry name" value="FINGER DOMAIN PROTEIN, PUTATIVE (AFU_ORTHOLOGUE AFUA_1G01560)-RELATED"/>
    <property type="match status" value="1"/>
</dbReference>
<proteinExistence type="predicted"/>
<evidence type="ECO:0000313" key="2">
    <source>
        <dbReference type="EMBL" id="KAA8643959.1"/>
    </source>
</evidence>
<evidence type="ECO:0000256" key="1">
    <source>
        <dbReference type="SAM" id="MobiDB-lite"/>
    </source>
</evidence>
<feature type="compositionally biased region" description="Polar residues" evidence="1">
    <location>
        <begin position="1"/>
        <end position="31"/>
    </location>
</feature>
<dbReference type="PANTHER" id="PTHR38111">
    <property type="entry name" value="ZN(2)-C6 FUNGAL-TYPE DOMAIN-CONTAINING PROTEIN-RELATED"/>
    <property type="match status" value="1"/>
</dbReference>
<dbReference type="InterPro" id="IPR021858">
    <property type="entry name" value="Fun_TF"/>
</dbReference>
<dbReference type="InterPro" id="IPR053178">
    <property type="entry name" value="Osmoadaptation_assoc"/>
</dbReference>
<gene>
    <name evidence="2" type="ORF">ATNIH1004_008155</name>
</gene>
<feature type="region of interest" description="Disordered" evidence="1">
    <location>
        <begin position="1"/>
        <end position="38"/>
    </location>
</feature>
<protein>
    <recommendedName>
        <fullName evidence="4">Transcription factor domain-containing protein</fullName>
    </recommendedName>
</protein>
<reference evidence="2 3" key="1">
    <citation type="submission" date="2019-08" db="EMBL/GenBank/DDBJ databases">
        <title>The genome sequence of a newly discovered highly antifungal drug resistant Aspergillus species, Aspergillus tanneri NIH 1004.</title>
        <authorList>
            <person name="Mounaud S."/>
            <person name="Singh I."/>
            <person name="Joardar V."/>
            <person name="Pakala S."/>
            <person name="Pakala S."/>
            <person name="Venepally P."/>
            <person name="Chung J.K."/>
            <person name="Losada L."/>
            <person name="Nierman W.C."/>
        </authorList>
    </citation>
    <scope>NUCLEOTIDE SEQUENCE [LARGE SCALE GENOMIC DNA]</scope>
    <source>
        <strain evidence="2 3">NIH1004</strain>
    </source>
</reference>
<evidence type="ECO:0000313" key="3">
    <source>
        <dbReference type="Proteomes" id="UP000324241"/>
    </source>
</evidence>
<dbReference type="GeneID" id="54330857"/>
<dbReference type="AlphaFoldDB" id="A0A5M9MHL4"/>
<organism evidence="2 3">
    <name type="scientific">Aspergillus tanneri</name>
    <dbReference type="NCBI Taxonomy" id="1220188"/>
    <lineage>
        <taxon>Eukaryota</taxon>
        <taxon>Fungi</taxon>
        <taxon>Dikarya</taxon>
        <taxon>Ascomycota</taxon>
        <taxon>Pezizomycotina</taxon>
        <taxon>Eurotiomycetes</taxon>
        <taxon>Eurotiomycetidae</taxon>
        <taxon>Eurotiales</taxon>
        <taxon>Aspergillaceae</taxon>
        <taxon>Aspergillus</taxon>
        <taxon>Aspergillus subgen. Circumdati</taxon>
    </lineage>
</organism>
<dbReference type="OrthoDB" id="3525185at2759"/>
<comment type="caution">
    <text evidence="2">The sequence shown here is derived from an EMBL/GenBank/DDBJ whole genome shotgun (WGS) entry which is preliminary data.</text>
</comment>
<accession>A0A5M9MHL4</accession>
<sequence>MLTSPPNRSTGTQDISVESDSPFRASNTLPESSDPRVSFTLPSNVQPSRADCFDQLFVSHFIESFGHLKEPDPGVPSPVWLDELPIILYSPVPSLVKFSIRAGSMLSYGTQAQDISIQTESHRWYARSLRDLRSLLQRSVSPQERATLLTEDVLCAVVMLIHFETMAGTSPTAWVQHVEGAAVILEARGPENCRLGFMNQLFRHVRLQATLAAIAQSKTPHFGSPRWMSIPFDVNPKSVFDDFVDTLLLLTQCLFVAEELIEHRDATSIQMEELKALVELTTSRIDSLRSHSVFSLRSTDGSPNMPPGVALESMDPFHRIQVEHPGEDSYPNIGRVSLKALYDAACVMILSLSSLVLEAADTYRERIRRHAQSIISANELINGNTNGIIDRGSIMMLFPLTISISSEQQICLPSEYREEGISSSIRDLTERGNAGTLRAPLYPSKSTSEDFLEGINSPNYVTSVQQVLR</sequence>
<dbReference type="Proteomes" id="UP000324241">
    <property type="component" value="Unassembled WGS sequence"/>
</dbReference>
<dbReference type="EMBL" id="QUQM01000006">
    <property type="protein sequence ID" value="KAA8643959.1"/>
    <property type="molecule type" value="Genomic_DNA"/>
</dbReference>
<dbReference type="RefSeq" id="XP_033423320.1">
    <property type="nucleotide sequence ID" value="XM_033572768.1"/>
</dbReference>
<evidence type="ECO:0008006" key="4">
    <source>
        <dbReference type="Google" id="ProtNLM"/>
    </source>
</evidence>
<dbReference type="Pfam" id="PF11951">
    <property type="entry name" value="Fungal_trans_2"/>
    <property type="match status" value="1"/>
</dbReference>